<accession>A0A4V6MFJ1</accession>
<name>A0A4V6MFJ1_9ACTN</name>
<dbReference type="InterPro" id="IPR003593">
    <property type="entry name" value="AAA+_ATPase"/>
</dbReference>
<dbReference type="RefSeq" id="WP_104528639.1">
    <property type="nucleotide sequence ID" value="NZ_POQT01000016.1"/>
</dbReference>
<dbReference type="Pfam" id="PF25199">
    <property type="entry name" value="nSTAND_NTPase5"/>
    <property type="match status" value="1"/>
</dbReference>
<dbReference type="InterPro" id="IPR027417">
    <property type="entry name" value="P-loop_NTPase"/>
</dbReference>
<evidence type="ECO:0000313" key="3">
    <source>
        <dbReference type="Proteomes" id="UP000292507"/>
    </source>
</evidence>
<dbReference type="OrthoDB" id="3880322at2"/>
<sequence>MSRRAGARNVAGVRYQLRLTAALLVRAAQGVFPATALTPEGLEDVDTVPTPGAERRYVQAKEQASADAFLGLGDLADFLAHVAPMLRDDPDATGCLVTNGGFGGGLAATGWEQCLEPAPNVVANIAAVVDGVGEAEVGSLLRRVRLVKDAADLTGAAMDLADLRDIDPAVAQLALDRCLMVAADASAEQASRPAGRPVTLALGELDVAVDAAMRAVATAAVPMDRLRRVVAPLTFRVESALPVEDFLSGVDVRPEHIAAGLDVARRDELDAIANGLASDRLALIVGPSGTGKSALLWRAAAEHAQRMRVWRVHAIAEANVDMVVAAIEQQRPSESYPLLVCVDDIGRASRAGWRRAGEALLEMSGVYIVGAAREEDFAVADALRRAVIVRPTLTRQAAKEIGRLLRERGVRPVMAVDEAWGQARGLLMEFLHLVVAGRRLSTVLAEQAAGLEDPARATELAVARYVTAAHSVGLDVDPGTLLRRGGGPDLAAALSRLNREHLIVESKAGTWSGLHELRSAKLRALLHERPPPRIADTLAAVVEDAPAAAVAARLPVIVREAGDSMTIADAVTRRVASAGTDSAQWLEAARLADVAEHARACVRVARTLPLSMNLGQWLMLAVGARFAGVDLSVLPETFHQQAAALPAPDPALFRRAAAAVDEDEWLRRITAATPVDGARLLEALETGVAWTTTASARLAGAAPSGDVRVAARWIASAHRACADDAARAALLTALPPPAARLDALRDEWPLLIDAELDHANGTARTRFIHPIDGAQSPEARAAELASTVLDLLPEAHVAEVTVARYDGADLPILGRTGPHKAIPRENMPPQVVTRWNRGFNDWVERELSSTSLTARLRQQAAAVTLARDVVLTMVERLVRPGDADRKSLRRWEQRRQQLQRDAAALGAMPATEPVLLAPLGSPPSKRGDDAAQALDTAASAAQQFAEAAADPDAAASRQRMRLVGSQLRDAGEHFRAATATGAARLAGEPDPLDPTLTAVLGDAATVLIGFADGATIDPPPERLTAAALRDVAAAIRDRQLRDERELLRQALAEVPGASVDAARPVRSGAKPSMVAEPRRWLLPVAPAAHAAAVEALLRLVRAAPSAHPLAFRVIAAPAEAGVLYSYTATVIGARDPFPVIDIDELHELAQQAGLPVRPGRFVAETAEIIGALGRASRAAVAAALLSGTRQEPELRQQASDELQRAQGLLRTIDIPDVADPLRRIADAVAAETTDVSPGTLALEIDDMHTHGTVGPCVTTLEVAVQAAATA</sequence>
<evidence type="ECO:0000259" key="1">
    <source>
        <dbReference type="SMART" id="SM00382"/>
    </source>
</evidence>
<evidence type="ECO:0000313" key="2">
    <source>
        <dbReference type="EMBL" id="RZU30546.1"/>
    </source>
</evidence>
<organism evidence="2 3">
    <name type="scientific">Blastococcus saxobsidens</name>
    <dbReference type="NCBI Taxonomy" id="138336"/>
    <lineage>
        <taxon>Bacteria</taxon>
        <taxon>Bacillati</taxon>
        <taxon>Actinomycetota</taxon>
        <taxon>Actinomycetes</taxon>
        <taxon>Geodermatophilales</taxon>
        <taxon>Geodermatophilaceae</taxon>
        <taxon>Blastococcus</taxon>
    </lineage>
</organism>
<keyword evidence="3" id="KW-1185">Reference proteome</keyword>
<dbReference type="SUPFAM" id="SSF52540">
    <property type="entry name" value="P-loop containing nucleoside triphosphate hydrolases"/>
    <property type="match status" value="1"/>
</dbReference>
<protein>
    <recommendedName>
        <fullName evidence="1">AAA+ ATPase domain-containing protein</fullName>
    </recommendedName>
</protein>
<dbReference type="InterPro" id="IPR057574">
    <property type="entry name" value="nSTAND_NTPase5_dom"/>
</dbReference>
<comment type="caution">
    <text evidence="2">The sequence shown here is derived from an EMBL/GenBank/DDBJ whole genome shotgun (WGS) entry which is preliminary data.</text>
</comment>
<reference evidence="2 3" key="1">
    <citation type="submission" date="2019-02" db="EMBL/GenBank/DDBJ databases">
        <title>Sequencing the genomes of 1000 actinobacteria strains.</title>
        <authorList>
            <person name="Klenk H.-P."/>
        </authorList>
    </citation>
    <scope>NUCLEOTIDE SEQUENCE [LARGE SCALE GENOMIC DNA]</scope>
    <source>
        <strain evidence="2 3">DSM 44509</strain>
    </source>
</reference>
<proteinExistence type="predicted"/>
<dbReference type="EMBL" id="SHKV01000001">
    <property type="protein sequence ID" value="RZU30546.1"/>
    <property type="molecule type" value="Genomic_DNA"/>
</dbReference>
<dbReference type="SMART" id="SM00382">
    <property type="entry name" value="AAA"/>
    <property type="match status" value="1"/>
</dbReference>
<dbReference type="Proteomes" id="UP000292507">
    <property type="component" value="Unassembled WGS sequence"/>
</dbReference>
<feature type="domain" description="AAA+ ATPase" evidence="1">
    <location>
        <begin position="278"/>
        <end position="393"/>
    </location>
</feature>
<dbReference type="AlphaFoldDB" id="A0A4V6MFJ1"/>
<gene>
    <name evidence="2" type="ORF">BKA19_0165</name>
</gene>